<dbReference type="InterPro" id="IPR005254">
    <property type="entry name" value="Heme_biosyn_assoc_TPR_pro"/>
</dbReference>
<evidence type="ECO:0000259" key="12">
    <source>
        <dbReference type="Pfam" id="PF07219"/>
    </source>
</evidence>
<keyword evidence="4" id="KW-1003">Cell membrane</keyword>
<feature type="transmembrane region" description="Helical" evidence="11">
    <location>
        <begin position="41"/>
        <end position="62"/>
    </location>
</feature>
<comment type="subcellular location">
    <subcellularLocation>
        <location evidence="2">Cell inner membrane</location>
        <topology evidence="2">Multi-pass membrane protein</topology>
    </subcellularLocation>
</comment>
<keyword evidence="6 11" id="KW-0812">Transmembrane</keyword>
<keyword evidence="7 11" id="KW-1133">Transmembrane helix</keyword>
<dbReference type="GO" id="GO:0042168">
    <property type="term" value="P:heme metabolic process"/>
    <property type="evidence" value="ECO:0007669"/>
    <property type="project" value="InterPro"/>
</dbReference>
<dbReference type="InterPro" id="IPR010817">
    <property type="entry name" value="HemY_N"/>
</dbReference>
<dbReference type="Pfam" id="PF07219">
    <property type="entry name" value="HemY_N"/>
    <property type="match status" value="1"/>
</dbReference>
<protein>
    <submittedName>
        <fullName evidence="13">HemY domain protein</fullName>
    </submittedName>
</protein>
<dbReference type="KEGG" id="tau:Tola_3130"/>
<comment type="function">
    <text evidence="1">Involved in a late step of protoheme IX synthesis.</text>
</comment>
<dbReference type="Gene3D" id="1.25.40.10">
    <property type="entry name" value="Tetratricopeptide repeat domain"/>
    <property type="match status" value="2"/>
</dbReference>
<dbReference type="PROSITE" id="PS50005">
    <property type="entry name" value="TPR"/>
    <property type="match status" value="1"/>
</dbReference>
<keyword evidence="5" id="KW-0997">Cell inner membrane</keyword>
<dbReference type="AlphaFoldDB" id="C4LDV7"/>
<proteinExistence type="predicted"/>
<dbReference type="NCBIfam" id="TIGR00540">
    <property type="entry name" value="TPR_hemY_coli"/>
    <property type="match status" value="1"/>
</dbReference>
<evidence type="ECO:0000256" key="4">
    <source>
        <dbReference type="ARBA" id="ARBA00022475"/>
    </source>
</evidence>
<dbReference type="GO" id="GO:0005886">
    <property type="term" value="C:plasma membrane"/>
    <property type="evidence" value="ECO:0007669"/>
    <property type="project" value="UniProtKB-SubCell"/>
</dbReference>
<dbReference type="STRING" id="595494.Tola_3130"/>
<dbReference type="UniPathway" id="UPA00252"/>
<dbReference type="InterPro" id="IPR019734">
    <property type="entry name" value="TPR_rpt"/>
</dbReference>
<evidence type="ECO:0000256" key="7">
    <source>
        <dbReference type="ARBA" id="ARBA00022989"/>
    </source>
</evidence>
<organism evidence="13 14">
    <name type="scientific">Tolumonas auensis (strain DSM 9187 / NBRC 110442 / TA 4)</name>
    <dbReference type="NCBI Taxonomy" id="595494"/>
    <lineage>
        <taxon>Bacteria</taxon>
        <taxon>Pseudomonadati</taxon>
        <taxon>Pseudomonadota</taxon>
        <taxon>Gammaproteobacteria</taxon>
        <taxon>Aeromonadales</taxon>
        <taxon>Aeromonadaceae</taxon>
        <taxon>Tolumonas</taxon>
    </lineage>
</organism>
<sequence length="389" mass="45174">MIRLIVLLVILAAALLVGPQLADHQGYVMIAVADYTIEMSVITAAIIAFVFYFLLLLTEGLLSRLFSVRRGIRGWWQNRRYLKAQRQTQKGMTALAEGEYQRAEHLMLRSAGQSDLPLLNYLSAAEAAHAQGAYQKRDEYLLKAGELDPQAQLAIQLTQVRLLQDQGEWQQSRELLEQLRQRWPQHPQILQRLRSIYQAQQAWQEELELLPLLRKQQLLSDDDFAAAQQQCYQAWFSKILQEQNEDVLLAFWQQQPRVVRHTPQLKLALIDTLIQQQHYQAAFEQLAPLLRKQADEALWQRCAELKLSDYSQLLQLLLRQLKQHPQSPALLSALGHIYYHQEQYVPAQGYLERSVALQPTTRDQRALASIMEHQRLFEKAAEYYRLSLS</sequence>
<dbReference type="HOGENOM" id="CLU_037501_2_0_6"/>
<accession>C4LDV7</accession>
<keyword evidence="8 11" id="KW-0472">Membrane</keyword>
<evidence type="ECO:0000256" key="6">
    <source>
        <dbReference type="ARBA" id="ARBA00022692"/>
    </source>
</evidence>
<keyword evidence="14" id="KW-1185">Reference proteome</keyword>
<gene>
    <name evidence="13" type="ordered locus">Tola_3130</name>
</gene>
<feature type="repeat" description="TPR" evidence="10">
    <location>
        <begin position="328"/>
        <end position="361"/>
    </location>
</feature>
<dbReference type="eggNOG" id="COG3071">
    <property type="taxonomic scope" value="Bacteria"/>
</dbReference>
<keyword evidence="10" id="KW-0802">TPR repeat</keyword>
<feature type="domain" description="HemY N-terminal" evidence="12">
    <location>
        <begin position="26"/>
        <end position="132"/>
    </location>
</feature>
<name>C4LDV7_TOLAT</name>
<dbReference type="OrthoDB" id="7067577at2"/>
<evidence type="ECO:0000256" key="9">
    <source>
        <dbReference type="ARBA" id="ARBA00023244"/>
    </source>
</evidence>
<dbReference type="RefSeq" id="WP_015880167.1">
    <property type="nucleotide sequence ID" value="NC_012691.1"/>
</dbReference>
<dbReference type="Proteomes" id="UP000009073">
    <property type="component" value="Chromosome"/>
</dbReference>
<dbReference type="SUPFAM" id="SSF48452">
    <property type="entry name" value="TPR-like"/>
    <property type="match status" value="1"/>
</dbReference>
<keyword evidence="9" id="KW-0627">Porphyrin biosynthesis</keyword>
<dbReference type="InterPro" id="IPR011990">
    <property type="entry name" value="TPR-like_helical_dom_sf"/>
</dbReference>
<evidence type="ECO:0000256" key="10">
    <source>
        <dbReference type="PROSITE-ProRule" id="PRU00339"/>
    </source>
</evidence>
<reference evidence="14" key="1">
    <citation type="submission" date="2009-05" db="EMBL/GenBank/DDBJ databases">
        <title>Complete sequence of Tolumonas auensis DSM 9187.</title>
        <authorList>
            <consortium name="US DOE Joint Genome Institute"/>
            <person name="Lucas S."/>
            <person name="Copeland A."/>
            <person name="Lapidus A."/>
            <person name="Glavina del Rio T."/>
            <person name="Tice H."/>
            <person name="Bruce D."/>
            <person name="Goodwin L."/>
            <person name="Pitluck S."/>
            <person name="Chertkov O."/>
            <person name="Brettin T."/>
            <person name="Detter J.C."/>
            <person name="Han C."/>
            <person name="Larimer F."/>
            <person name="Land M."/>
            <person name="Hauser L."/>
            <person name="Kyrpides N."/>
            <person name="Mikhailova N."/>
            <person name="Spring S."/>
            <person name="Beller H."/>
        </authorList>
    </citation>
    <scope>NUCLEOTIDE SEQUENCE [LARGE SCALE GENOMIC DNA]</scope>
    <source>
        <strain evidence="14">DSM 9187 / TA4</strain>
    </source>
</reference>
<evidence type="ECO:0000256" key="1">
    <source>
        <dbReference type="ARBA" id="ARBA00002962"/>
    </source>
</evidence>
<comment type="pathway">
    <text evidence="3">Porphyrin-containing compound metabolism; protoheme biosynthesis.</text>
</comment>
<evidence type="ECO:0000256" key="8">
    <source>
        <dbReference type="ARBA" id="ARBA00023136"/>
    </source>
</evidence>
<evidence type="ECO:0000313" key="14">
    <source>
        <dbReference type="Proteomes" id="UP000009073"/>
    </source>
</evidence>
<evidence type="ECO:0000256" key="5">
    <source>
        <dbReference type="ARBA" id="ARBA00022519"/>
    </source>
</evidence>
<dbReference type="EMBL" id="CP001616">
    <property type="protein sequence ID" value="ACQ94718.1"/>
    <property type="molecule type" value="Genomic_DNA"/>
</dbReference>
<evidence type="ECO:0000313" key="13">
    <source>
        <dbReference type="EMBL" id="ACQ94718.1"/>
    </source>
</evidence>
<evidence type="ECO:0000256" key="3">
    <source>
        <dbReference type="ARBA" id="ARBA00004744"/>
    </source>
</evidence>
<evidence type="ECO:0000256" key="11">
    <source>
        <dbReference type="SAM" id="Phobius"/>
    </source>
</evidence>
<dbReference type="GO" id="GO:0006779">
    <property type="term" value="P:porphyrin-containing compound biosynthetic process"/>
    <property type="evidence" value="ECO:0007669"/>
    <property type="project" value="UniProtKB-KW"/>
</dbReference>
<evidence type="ECO:0000256" key="2">
    <source>
        <dbReference type="ARBA" id="ARBA00004429"/>
    </source>
</evidence>
<reference evidence="13 14" key="2">
    <citation type="journal article" date="2011" name="Stand. Genomic Sci.">
        <title>Complete genome sequence of Tolumonas auensis type strain (TA 4).</title>
        <authorList>
            <person name="Chertkov O."/>
            <person name="Copeland A."/>
            <person name="Lucas S."/>
            <person name="Lapidus A."/>
            <person name="Berry K.W."/>
            <person name="Detter J.C."/>
            <person name="Del Rio T.G."/>
            <person name="Hammon N."/>
            <person name="Dalin E."/>
            <person name="Tice H."/>
            <person name="Pitluck S."/>
            <person name="Richardson P."/>
            <person name="Bruce D."/>
            <person name="Goodwin L."/>
            <person name="Han C."/>
            <person name="Tapia R."/>
            <person name="Saunders E."/>
            <person name="Schmutz J."/>
            <person name="Brettin T."/>
            <person name="Larimer F."/>
            <person name="Land M."/>
            <person name="Hauser L."/>
            <person name="Spring S."/>
            <person name="Rohde M."/>
            <person name="Kyrpides N.C."/>
            <person name="Ivanova N."/>
            <person name="Goker M."/>
            <person name="Beller H.R."/>
            <person name="Klenk H.P."/>
            <person name="Woyke T."/>
        </authorList>
    </citation>
    <scope>NUCLEOTIDE SEQUENCE [LARGE SCALE GENOMIC DNA]</scope>
    <source>
        <strain evidence="14">DSM 9187 / TA4</strain>
    </source>
</reference>